<keyword evidence="1" id="KW-1133">Transmembrane helix</keyword>
<evidence type="ECO:0008006" key="3">
    <source>
        <dbReference type="Google" id="ProtNLM"/>
    </source>
</evidence>
<evidence type="ECO:0000256" key="1">
    <source>
        <dbReference type="SAM" id="Phobius"/>
    </source>
</evidence>
<evidence type="ECO:0000313" key="2">
    <source>
        <dbReference type="EMBL" id="XBG62339.1"/>
    </source>
</evidence>
<feature type="transmembrane region" description="Helical" evidence="1">
    <location>
        <begin position="82"/>
        <end position="101"/>
    </location>
</feature>
<sequence>MRGNRRNKRRHKIGFGYIGSGNTHDVFFRKPKVAFSEIKHKLNLQSQEKFHKDFNDKKLTNIERNRIKDRIRETEKQRMKKIVFIFIITFLIIFILVRYLISYLFS</sequence>
<proteinExistence type="predicted"/>
<dbReference type="EMBL" id="CP157199">
    <property type="protein sequence ID" value="XBG62339.1"/>
    <property type="molecule type" value="Genomic_DNA"/>
</dbReference>
<keyword evidence="1" id="KW-0812">Transmembrane</keyword>
<keyword evidence="1" id="KW-0472">Membrane</keyword>
<gene>
    <name evidence="2" type="ORF">ABGB03_05400</name>
</gene>
<dbReference type="AlphaFoldDB" id="A0AAU7BWK5"/>
<accession>A0AAU7BWK5</accession>
<protein>
    <recommendedName>
        <fullName evidence="3">Riboflavin synthase subunit beta</fullName>
    </recommendedName>
</protein>
<name>A0AAU7BWK5_9FLAO</name>
<organism evidence="2">
    <name type="scientific">Pontimicrobium sp. SW4</name>
    <dbReference type="NCBI Taxonomy" id="3153519"/>
    <lineage>
        <taxon>Bacteria</taxon>
        <taxon>Pseudomonadati</taxon>
        <taxon>Bacteroidota</taxon>
        <taxon>Flavobacteriia</taxon>
        <taxon>Flavobacteriales</taxon>
        <taxon>Flavobacteriaceae</taxon>
        <taxon>Pontimicrobium</taxon>
    </lineage>
</organism>
<reference evidence="2" key="1">
    <citation type="submission" date="2024-05" db="EMBL/GenBank/DDBJ databases">
        <title>Pontimicrobium maritimus sp. nov., isolated form sea water.</title>
        <authorList>
            <person name="Muhammad N."/>
            <person name="Vuong T.Q."/>
            <person name="Han H.L."/>
            <person name="Kim S.-G."/>
        </authorList>
    </citation>
    <scope>NUCLEOTIDE SEQUENCE</scope>
    <source>
        <strain evidence="2">SW4</strain>
    </source>
</reference>
<dbReference type="RefSeq" id="WP_347925490.1">
    <property type="nucleotide sequence ID" value="NZ_CP157199.1"/>
</dbReference>